<feature type="signal peptide" evidence="3">
    <location>
        <begin position="1"/>
        <end position="24"/>
    </location>
</feature>
<dbReference type="EC" id="3.4.16.4" evidence="4"/>
<keyword evidence="3" id="KW-0732">Signal</keyword>
<dbReference type="EMBL" id="UGYW01000002">
    <property type="protein sequence ID" value="SUJ07901.1"/>
    <property type="molecule type" value="Genomic_DNA"/>
</dbReference>
<dbReference type="NCBIfam" id="TIGR00666">
    <property type="entry name" value="PBP4"/>
    <property type="match status" value="1"/>
</dbReference>
<dbReference type="InterPro" id="IPR000667">
    <property type="entry name" value="Peptidase_S13"/>
</dbReference>
<evidence type="ECO:0000256" key="2">
    <source>
        <dbReference type="ARBA" id="ARBA00022801"/>
    </source>
</evidence>
<comment type="similarity">
    <text evidence="1">Belongs to the peptidase S13 family.</text>
</comment>
<gene>
    <name evidence="4" type="primary">dacC_1</name>
    <name evidence="4" type="ORF">NCTC11388_01844</name>
</gene>
<dbReference type="SUPFAM" id="SSF56601">
    <property type="entry name" value="beta-lactamase/transpeptidase-like"/>
    <property type="match status" value="1"/>
</dbReference>
<protein>
    <submittedName>
        <fullName evidence="4">D-alanyl-D-alanine carboxypeptidase dacC</fullName>
        <ecNumber evidence="4">3.4.16.4</ecNumber>
    </submittedName>
</protein>
<name>A0A380BXX0_SPHSI</name>
<dbReference type="InterPro" id="IPR012338">
    <property type="entry name" value="Beta-lactam/transpept-like"/>
</dbReference>
<dbReference type="PANTHER" id="PTHR30023">
    <property type="entry name" value="D-ALANYL-D-ALANINE CARBOXYPEPTIDASE"/>
    <property type="match status" value="1"/>
</dbReference>
<dbReference type="GO" id="GO:0000270">
    <property type="term" value="P:peptidoglycan metabolic process"/>
    <property type="evidence" value="ECO:0007669"/>
    <property type="project" value="TreeGrafter"/>
</dbReference>
<accession>A0A380BXX0</accession>
<reference evidence="4 5" key="1">
    <citation type="submission" date="2018-06" db="EMBL/GenBank/DDBJ databases">
        <authorList>
            <consortium name="Pathogen Informatics"/>
            <person name="Doyle S."/>
        </authorList>
    </citation>
    <scope>NUCLEOTIDE SEQUENCE [LARGE SCALE GENOMIC DNA]</scope>
    <source>
        <strain evidence="4 5">NCTC11388</strain>
    </source>
</reference>
<keyword evidence="4" id="KW-0121">Carboxypeptidase</keyword>
<dbReference type="GO" id="GO:0006508">
    <property type="term" value="P:proteolysis"/>
    <property type="evidence" value="ECO:0007669"/>
    <property type="project" value="InterPro"/>
</dbReference>
<organism evidence="4 5">
    <name type="scientific">Sphingobacterium spiritivorum</name>
    <name type="common">Flavobacterium spiritivorum</name>
    <dbReference type="NCBI Taxonomy" id="258"/>
    <lineage>
        <taxon>Bacteria</taxon>
        <taxon>Pseudomonadati</taxon>
        <taxon>Bacteroidota</taxon>
        <taxon>Sphingobacteriia</taxon>
        <taxon>Sphingobacteriales</taxon>
        <taxon>Sphingobacteriaceae</taxon>
        <taxon>Sphingobacterium</taxon>
    </lineage>
</organism>
<dbReference type="AlphaFoldDB" id="A0A380BXX0"/>
<keyword evidence="4" id="KW-0645">Protease</keyword>
<dbReference type="GO" id="GO:0009002">
    <property type="term" value="F:serine-type D-Ala-D-Ala carboxypeptidase activity"/>
    <property type="evidence" value="ECO:0007669"/>
    <property type="project" value="UniProtKB-EC"/>
</dbReference>
<evidence type="ECO:0000256" key="3">
    <source>
        <dbReference type="SAM" id="SignalP"/>
    </source>
</evidence>
<keyword evidence="2 4" id="KW-0378">Hydrolase</keyword>
<dbReference type="RefSeq" id="WP_258862137.1">
    <property type="nucleotide sequence ID" value="NZ_UGYW01000002.1"/>
</dbReference>
<evidence type="ECO:0000313" key="5">
    <source>
        <dbReference type="Proteomes" id="UP000254893"/>
    </source>
</evidence>
<sequence length="475" mass="52320">MKRLFFRTLLLTLCANTFMINIFAQDPKAIQQAYSTFEQQANLRYGIASLTVLDSKTGNVIFSKNGQTGLPTASTLKVITSATALDLLGPNFTFKTKLYYTGEIDSLGTLKGNIVIEGGGDPTLASSRFEGMNEETLLNKWVYAIQNAGIKCVEGSIIGDDRFFNGNTVPGGWIWTDIGNYYGAGVSGLNWRENSVGVQFKAGNTAGSKTTLTSLTVDSSYLDIHNETLTGPKGSGDNVYAYSAPYSTRIYIRGTYGLDLKKTIEIAVPDPAFDAAFQLQKSLRRAGILTENEPLTGKQLTERGETIAKDRKELDVHESPKIQDIVYWFNQKSINLYGETLLKTIGMYSGQKIETADAADMVKKFWKAKLNIPEGELNIVDGSGLSPQNRVTSLAMAKIMNYAKTRNWYEIFYKSLPTYNEMKMKSGTIGGVLGYTGYQTSKAGQEYTFTLLVNNYEGSGSAMRKSMFGLLDILK</sequence>
<dbReference type="Gene3D" id="3.40.710.10">
    <property type="entry name" value="DD-peptidase/beta-lactamase superfamily"/>
    <property type="match status" value="2"/>
</dbReference>
<evidence type="ECO:0000313" key="4">
    <source>
        <dbReference type="EMBL" id="SUJ07901.1"/>
    </source>
</evidence>
<dbReference type="PRINTS" id="PR00922">
    <property type="entry name" value="DADACBPTASE3"/>
</dbReference>
<dbReference type="Pfam" id="PF02113">
    <property type="entry name" value="Peptidase_S13"/>
    <property type="match status" value="1"/>
</dbReference>
<proteinExistence type="inferred from homology"/>
<dbReference type="Proteomes" id="UP000254893">
    <property type="component" value="Unassembled WGS sequence"/>
</dbReference>
<dbReference type="Gene3D" id="3.50.80.20">
    <property type="entry name" value="D-Ala-D-Ala carboxypeptidase C, peptidase S13"/>
    <property type="match status" value="1"/>
</dbReference>
<evidence type="ECO:0000256" key="1">
    <source>
        <dbReference type="ARBA" id="ARBA00006096"/>
    </source>
</evidence>
<dbReference type="PANTHER" id="PTHR30023:SF0">
    <property type="entry name" value="PENICILLIN-SENSITIVE CARBOXYPEPTIDASE A"/>
    <property type="match status" value="1"/>
</dbReference>
<feature type="chain" id="PRO_5017021217" evidence="3">
    <location>
        <begin position="25"/>
        <end position="475"/>
    </location>
</feature>